<feature type="region of interest" description="Disordered" evidence="1">
    <location>
        <begin position="1"/>
        <end position="30"/>
    </location>
</feature>
<dbReference type="OrthoDB" id="447743at2759"/>
<gene>
    <name evidence="2" type="primary">Hypp2833</name>
    <name evidence="2" type="ORF">BLAG_LOCUS18551</name>
</gene>
<dbReference type="AlphaFoldDB" id="A0A8K0ERV9"/>
<dbReference type="PANTHER" id="PTHR20956">
    <property type="entry name" value="HEH2P"/>
    <property type="match status" value="1"/>
</dbReference>
<evidence type="ECO:0000313" key="2">
    <source>
        <dbReference type="EMBL" id="CAH1264057.1"/>
    </source>
</evidence>
<evidence type="ECO:0000313" key="3">
    <source>
        <dbReference type="Proteomes" id="UP000838412"/>
    </source>
</evidence>
<organism evidence="2 3">
    <name type="scientific">Branchiostoma lanceolatum</name>
    <name type="common">Common lancelet</name>
    <name type="synonym">Amphioxus lanceolatum</name>
    <dbReference type="NCBI Taxonomy" id="7740"/>
    <lineage>
        <taxon>Eukaryota</taxon>
        <taxon>Metazoa</taxon>
        <taxon>Chordata</taxon>
        <taxon>Cephalochordata</taxon>
        <taxon>Leptocardii</taxon>
        <taxon>Amphioxiformes</taxon>
        <taxon>Branchiostomatidae</taxon>
        <taxon>Branchiostoma</taxon>
    </lineage>
</organism>
<protein>
    <submittedName>
        <fullName evidence="2">Hypp2833 protein</fullName>
    </submittedName>
</protein>
<dbReference type="EMBL" id="OV696689">
    <property type="protein sequence ID" value="CAH1264057.1"/>
    <property type="molecule type" value="Genomic_DNA"/>
</dbReference>
<name>A0A8K0ERV9_BRALA</name>
<evidence type="ECO:0000256" key="1">
    <source>
        <dbReference type="SAM" id="MobiDB-lite"/>
    </source>
</evidence>
<sequence length="506" mass="57655">MAFPTQEEKTARPSGAIHWACSPKKDGREMSAGVYQRGNNRHDHPPEMHTATNFRIQAKVRQRGVENLFRSAGQIAEEVVVMEADVHVRMVNKRRPDLRPKDPTTLDFELEEQHLPDGLFRADIRFDGHRRQVLASARQLKLLAEANTWYMDATFKVVRTEILRRLPENPKLKAFVMDFEQGTWQAFVQHSWEHQKAGATRRQYMKEPGTQVEEGSSVFDSVRANLVIWIEADPEFPSRQKAAKEALTKAMKVLAREESSHATTFSSLLDFSKGYLNQEGNANYRIALEEERRKTREEESAKAQKKVISFVKQGQKVVPGTKSKPTGGILNKGQWKMSVDLDTRLCFPRHICETTLRPDLVLWSEEAKAVIIVELTVPWEENIQAAFERKKLKYLNLKEQCEMKGWRTLLYPVEVGCRGFAGTSLARLYRDLAVGKKVMKRMAEEVEKSQVSNGSCLQLADESSARRAGVIKADLEDNSHPAARSKHPNQNQHVSLALVQLERTDA</sequence>
<keyword evidence="3" id="KW-1185">Reference proteome</keyword>
<proteinExistence type="predicted"/>
<feature type="compositionally biased region" description="Basic and acidic residues" evidence="1">
    <location>
        <begin position="1"/>
        <end position="11"/>
    </location>
</feature>
<reference evidence="2" key="1">
    <citation type="submission" date="2022-01" db="EMBL/GenBank/DDBJ databases">
        <authorList>
            <person name="Braso-Vives M."/>
        </authorList>
    </citation>
    <scope>NUCLEOTIDE SEQUENCE</scope>
</reference>
<dbReference type="PANTHER" id="PTHR20956:SF12">
    <property type="entry name" value="FLYWCH-TYPE DOMAIN-CONTAINING PROTEIN"/>
    <property type="match status" value="1"/>
</dbReference>
<dbReference type="Proteomes" id="UP000838412">
    <property type="component" value="Chromosome 4"/>
</dbReference>
<accession>A0A8K0ERV9</accession>